<reference evidence="6 7" key="1">
    <citation type="submission" date="2021-08" db="EMBL/GenBank/DDBJ databases">
        <title>Draft genome sequence of Spirulina subsalsa with high tolerance to salinity and hype-accumulation of phycocyanin.</title>
        <authorList>
            <person name="Pei H."/>
            <person name="Jiang L."/>
        </authorList>
    </citation>
    <scope>NUCLEOTIDE SEQUENCE [LARGE SCALE GENOMIC DNA]</scope>
    <source>
        <strain evidence="6 7">FACHB-351</strain>
    </source>
</reference>
<protein>
    <submittedName>
        <fullName evidence="6">ABC transporter ATP-binding protein</fullName>
    </submittedName>
</protein>
<evidence type="ECO:0000259" key="5">
    <source>
        <dbReference type="PROSITE" id="PS50893"/>
    </source>
</evidence>
<accession>A0ABT3L195</accession>
<dbReference type="Proteomes" id="UP001526426">
    <property type="component" value="Unassembled WGS sequence"/>
</dbReference>
<dbReference type="PROSITE" id="PS50893">
    <property type="entry name" value="ABC_TRANSPORTER_2"/>
    <property type="match status" value="1"/>
</dbReference>
<feature type="domain" description="ABC transporter" evidence="5">
    <location>
        <begin position="8"/>
        <end position="236"/>
    </location>
</feature>
<keyword evidence="3" id="KW-0547">Nucleotide-binding</keyword>
<name>A0ABT3L195_9CYAN</name>
<dbReference type="EMBL" id="JAIHOM010000010">
    <property type="protein sequence ID" value="MCW6035271.1"/>
    <property type="molecule type" value="Genomic_DNA"/>
</dbReference>
<dbReference type="InterPro" id="IPR003439">
    <property type="entry name" value="ABC_transporter-like_ATP-bd"/>
</dbReference>
<dbReference type="InterPro" id="IPR003593">
    <property type="entry name" value="AAA+_ATPase"/>
</dbReference>
<dbReference type="RefSeq" id="WP_265262946.1">
    <property type="nucleotide sequence ID" value="NZ_JAIHOM010000010.1"/>
</dbReference>
<sequence>MDSSNIVLQTHHLQKKYGALQAVEDVSLTVRKGDVFGFLGPNGAGKTTTISMILGLTRPTRGEVRVLERRVTPQKKQILRQVGALVGAIPGLIPYLSARENLRLMSQLYPQVSSQRVDEVLELVGLQGVGKRPTAQFSTGMKQRLGMGLAILHQPQLLVLDEPTNGMDPAGMQEMRQIILQLAKEGVTIFLSSHLLNEVEQVCNRIAVLHQGKLVAQGAIAELRGEEKNVRVKAKDLDAVEKVLQGLPTIPPFQRQEEAIDITGLDSEWVIQQLVEHQVYPAEVFYTGYDLERLFLELTQKAQG</sequence>
<comment type="similarity">
    <text evidence="1">Belongs to the ABC transporter superfamily.</text>
</comment>
<dbReference type="CDD" id="cd03268">
    <property type="entry name" value="ABC_BcrA_bacitracin_resist"/>
    <property type="match status" value="1"/>
</dbReference>
<evidence type="ECO:0000256" key="4">
    <source>
        <dbReference type="ARBA" id="ARBA00022840"/>
    </source>
</evidence>
<dbReference type="PANTHER" id="PTHR43335">
    <property type="entry name" value="ABC TRANSPORTER, ATP-BINDING PROTEIN"/>
    <property type="match status" value="1"/>
</dbReference>
<organism evidence="6 7">
    <name type="scientific">Spirulina subsalsa FACHB-351</name>
    <dbReference type="NCBI Taxonomy" id="234711"/>
    <lineage>
        <taxon>Bacteria</taxon>
        <taxon>Bacillati</taxon>
        <taxon>Cyanobacteriota</taxon>
        <taxon>Cyanophyceae</taxon>
        <taxon>Spirulinales</taxon>
        <taxon>Spirulinaceae</taxon>
        <taxon>Spirulina</taxon>
    </lineage>
</organism>
<keyword evidence="2" id="KW-0813">Transport</keyword>
<gene>
    <name evidence="6" type="ORF">K4A83_03150</name>
</gene>
<dbReference type="InterPro" id="IPR027417">
    <property type="entry name" value="P-loop_NTPase"/>
</dbReference>
<evidence type="ECO:0000313" key="7">
    <source>
        <dbReference type="Proteomes" id="UP001526426"/>
    </source>
</evidence>
<evidence type="ECO:0000313" key="6">
    <source>
        <dbReference type="EMBL" id="MCW6035271.1"/>
    </source>
</evidence>
<keyword evidence="7" id="KW-1185">Reference proteome</keyword>
<evidence type="ECO:0000256" key="1">
    <source>
        <dbReference type="ARBA" id="ARBA00005417"/>
    </source>
</evidence>
<comment type="caution">
    <text evidence="6">The sequence shown here is derived from an EMBL/GenBank/DDBJ whole genome shotgun (WGS) entry which is preliminary data.</text>
</comment>
<evidence type="ECO:0000256" key="2">
    <source>
        <dbReference type="ARBA" id="ARBA00022448"/>
    </source>
</evidence>
<proteinExistence type="inferred from homology"/>
<dbReference type="GO" id="GO:0005524">
    <property type="term" value="F:ATP binding"/>
    <property type="evidence" value="ECO:0007669"/>
    <property type="project" value="UniProtKB-KW"/>
</dbReference>
<dbReference type="SMART" id="SM00382">
    <property type="entry name" value="AAA"/>
    <property type="match status" value="1"/>
</dbReference>
<dbReference type="PANTHER" id="PTHR43335:SF4">
    <property type="entry name" value="ABC TRANSPORTER, ATP-BINDING PROTEIN"/>
    <property type="match status" value="1"/>
</dbReference>
<evidence type="ECO:0000256" key="3">
    <source>
        <dbReference type="ARBA" id="ARBA00022741"/>
    </source>
</evidence>
<dbReference type="Pfam" id="PF00005">
    <property type="entry name" value="ABC_tran"/>
    <property type="match status" value="1"/>
</dbReference>
<keyword evidence="4 6" id="KW-0067">ATP-binding</keyword>
<dbReference type="Gene3D" id="3.40.50.300">
    <property type="entry name" value="P-loop containing nucleotide triphosphate hydrolases"/>
    <property type="match status" value="1"/>
</dbReference>
<dbReference type="SUPFAM" id="SSF52540">
    <property type="entry name" value="P-loop containing nucleoside triphosphate hydrolases"/>
    <property type="match status" value="1"/>
</dbReference>